<dbReference type="Gene3D" id="6.10.140.2220">
    <property type="match status" value="1"/>
</dbReference>
<sequence length="608" mass="66843">MPLVMLGNRRPLSMGRTSRFSAKWLHDEILHLAVGGSVYGRNMVKYEVNEMDNRVYASWLASDILPTMSVDDGPEVSKWQVVLHWELLLISSLEIVDDVVIFNVADGFDIAPWMRGFAELDLESFLENPGVDVDRRLARFMFFKEWAFMQWAHAMDGRQQESSPAEPRESADDAFDVGAEPEVITVGSHVCIRQLDEHSSTAMRGLQKGMRGIVVAAQGDRWQVKFANRAEAVCFQGASLSLAKGVPHHDVCHVCGEHGTLRCTGCKVVLYCGPACQQADWAAHEAFCKAVQGGGTLNMGFELRARANQSSKSRSTGSLPSLVDSCSVDSRLLVEQEVKLCEARKMQRLGAGVSLSEQVLAGQDRRALLETAKACRHAAELFFRQDVTESDPELPHIIDKVSTCKDISSRLRGVVKDVEACLLPGAVASLRAAICLRFADFAEAEREASVAVSHLGSVRVAVRSPARRAEVNLLLAEAFIRQGLALKSLDREADAAKAVVLALSRSPDVHLPGLELLLPLVGSTAVEASSEMGQCDRCLELVERQQMKIHRRKSCTERDIKCPECMVGLRISMMIISRNLARLQSLARCATWFLGGRWIAEASVGCVS</sequence>
<evidence type="ECO:0000256" key="4">
    <source>
        <dbReference type="PROSITE-ProRule" id="PRU00134"/>
    </source>
</evidence>
<dbReference type="Pfam" id="PF01753">
    <property type="entry name" value="zf-MYND"/>
    <property type="match status" value="1"/>
</dbReference>
<evidence type="ECO:0000313" key="6">
    <source>
        <dbReference type="EMBL" id="CAJ1397195.1"/>
    </source>
</evidence>
<evidence type="ECO:0000256" key="3">
    <source>
        <dbReference type="ARBA" id="ARBA00022833"/>
    </source>
</evidence>
<keyword evidence="1" id="KW-0479">Metal-binding</keyword>
<dbReference type="Proteomes" id="UP001178507">
    <property type="component" value="Unassembled WGS sequence"/>
</dbReference>
<comment type="caution">
    <text evidence="6">The sequence shown here is derived from an EMBL/GenBank/DDBJ whole genome shotgun (WGS) entry which is preliminary data.</text>
</comment>
<gene>
    <name evidence="6" type="ORF">EVOR1521_LOCUS21260</name>
</gene>
<accession>A0AA36J070</accession>
<name>A0AA36J070_9DINO</name>
<keyword evidence="2 4" id="KW-0863">Zinc-finger</keyword>
<evidence type="ECO:0000313" key="7">
    <source>
        <dbReference type="Proteomes" id="UP001178507"/>
    </source>
</evidence>
<dbReference type="GO" id="GO:0008270">
    <property type="term" value="F:zinc ion binding"/>
    <property type="evidence" value="ECO:0007669"/>
    <property type="project" value="UniProtKB-KW"/>
</dbReference>
<dbReference type="EMBL" id="CAUJNA010003259">
    <property type="protein sequence ID" value="CAJ1397195.1"/>
    <property type="molecule type" value="Genomic_DNA"/>
</dbReference>
<evidence type="ECO:0000259" key="5">
    <source>
        <dbReference type="PROSITE" id="PS50865"/>
    </source>
</evidence>
<dbReference type="SUPFAM" id="SSF144232">
    <property type="entry name" value="HIT/MYND zinc finger-like"/>
    <property type="match status" value="1"/>
</dbReference>
<keyword evidence="7" id="KW-1185">Reference proteome</keyword>
<dbReference type="AlphaFoldDB" id="A0AA36J070"/>
<evidence type="ECO:0000256" key="2">
    <source>
        <dbReference type="ARBA" id="ARBA00022771"/>
    </source>
</evidence>
<evidence type="ECO:0000256" key="1">
    <source>
        <dbReference type="ARBA" id="ARBA00022723"/>
    </source>
</evidence>
<feature type="domain" description="MYND-type" evidence="5">
    <location>
        <begin position="252"/>
        <end position="288"/>
    </location>
</feature>
<organism evidence="6 7">
    <name type="scientific">Effrenium voratum</name>
    <dbReference type="NCBI Taxonomy" id="2562239"/>
    <lineage>
        <taxon>Eukaryota</taxon>
        <taxon>Sar</taxon>
        <taxon>Alveolata</taxon>
        <taxon>Dinophyceae</taxon>
        <taxon>Suessiales</taxon>
        <taxon>Symbiodiniaceae</taxon>
        <taxon>Effrenium</taxon>
    </lineage>
</organism>
<proteinExistence type="predicted"/>
<dbReference type="InterPro" id="IPR002893">
    <property type="entry name" value="Znf_MYND"/>
</dbReference>
<keyword evidence="3" id="KW-0862">Zinc</keyword>
<reference evidence="6" key="1">
    <citation type="submission" date="2023-08" db="EMBL/GenBank/DDBJ databases">
        <authorList>
            <person name="Chen Y."/>
            <person name="Shah S."/>
            <person name="Dougan E. K."/>
            <person name="Thang M."/>
            <person name="Chan C."/>
        </authorList>
    </citation>
    <scope>NUCLEOTIDE SEQUENCE</scope>
</reference>
<protein>
    <recommendedName>
        <fullName evidence="5">MYND-type domain-containing protein</fullName>
    </recommendedName>
</protein>
<dbReference type="PROSITE" id="PS50865">
    <property type="entry name" value="ZF_MYND_2"/>
    <property type="match status" value="1"/>
</dbReference>